<dbReference type="InterPro" id="IPR033479">
    <property type="entry name" value="dCache_1"/>
</dbReference>
<evidence type="ECO:0000256" key="7">
    <source>
        <dbReference type="ARBA" id="ARBA00023136"/>
    </source>
</evidence>
<feature type="transmembrane region" description="Helical" evidence="11">
    <location>
        <begin position="12"/>
        <end position="33"/>
    </location>
</feature>
<keyword evidence="4" id="KW-0145">Chemotaxis</keyword>
<keyword evidence="6 11" id="KW-1133">Transmembrane helix</keyword>
<dbReference type="SMART" id="SM00283">
    <property type="entry name" value="MA"/>
    <property type="match status" value="1"/>
</dbReference>
<dbReference type="SMART" id="SM00304">
    <property type="entry name" value="HAMP"/>
    <property type="match status" value="1"/>
</dbReference>
<sequence length="638" mass="69997">MLTLSIKHKIVLTLTLLVTITAISIGTLSIYTARTTISERMLTTELPNTVKKVAADIDAQIGQMQTIASQIANDPFIHDWVSKDKAENDDALLIDKLTDIALRHDLSSVSFADKQTNKYWNQDGFKRVLQPGKADNWYFSYVKSKAENMVSMHTSSNSGKTNLFVNFQQTDGRGLSGTARSFDDVVEMIKNYQLEDTGFVYLLDNKGFIQLHNDPALKNAVTLSEHYGQNLDARLLKKQAFSVTELVHKGKSVLVATGYIPNMDWYLVAEIPKEELFASINKAIWKIVIWSLVIVLMGIIFTNFMSRSVSKPIDELAALFQRLGDGDSDLSYRLSTNGQKEVAMVAKGYNKFVEKLENVFNEVAENGINLRQVSSKLKLDAESTMKDVELGTESTIKVAEQLERVSTGATAVVANADKANDISQNISTNGKKIADVIQHSQVEINQLANKINDVASVIASLTSNTETIAGTLATIQAISDQTNLLALNAAIEAARAGDQGRGFAVVADEVRTLAHRTANSTKEIQAIMDELTQSSENATSEINSIIVQSKSSSSSIATAQEILAENRALFEQIGTRCGQVSDVVSTQSSSIDSIHCHMEEIRGTASRNVDSAHQIADQIGNLEQLASHLENLMSHYRK</sequence>
<gene>
    <name evidence="14" type="ORF">ACFOHL_06960</name>
</gene>
<proteinExistence type="inferred from homology"/>
<dbReference type="Proteomes" id="UP001595478">
    <property type="component" value="Unassembled WGS sequence"/>
</dbReference>
<evidence type="ECO:0000256" key="11">
    <source>
        <dbReference type="SAM" id="Phobius"/>
    </source>
</evidence>
<accession>A0ABV7FQD5</accession>
<feature type="domain" description="HAMP" evidence="13">
    <location>
        <begin position="307"/>
        <end position="361"/>
    </location>
</feature>
<evidence type="ECO:0000256" key="2">
    <source>
        <dbReference type="ARBA" id="ARBA00022475"/>
    </source>
</evidence>
<evidence type="ECO:0000256" key="9">
    <source>
        <dbReference type="ARBA" id="ARBA00029447"/>
    </source>
</evidence>
<evidence type="ECO:0000256" key="10">
    <source>
        <dbReference type="PROSITE-ProRule" id="PRU00284"/>
    </source>
</evidence>
<dbReference type="SUPFAM" id="SSF58104">
    <property type="entry name" value="Methyl-accepting chemotaxis protein (MCP) signaling domain"/>
    <property type="match status" value="1"/>
</dbReference>
<evidence type="ECO:0000256" key="3">
    <source>
        <dbReference type="ARBA" id="ARBA00022481"/>
    </source>
</evidence>
<dbReference type="Pfam" id="PF02743">
    <property type="entry name" value="dCache_1"/>
    <property type="match status" value="1"/>
</dbReference>
<dbReference type="Pfam" id="PF00672">
    <property type="entry name" value="HAMP"/>
    <property type="match status" value="1"/>
</dbReference>
<organism evidence="14 15">
    <name type="scientific">Agaribacter flavus</name>
    <dbReference type="NCBI Taxonomy" id="1902781"/>
    <lineage>
        <taxon>Bacteria</taxon>
        <taxon>Pseudomonadati</taxon>
        <taxon>Pseudomonadota</taxon>
        <taxon>Gammaproteobacteria</taxon>
        <taxon>Alteromonadales</taxon>
        <taxon>Alteromonadaceae</taxon>
        <taxon>Agaribacter</taxon>
    </lineage>
</organism>
<dbReference type="PANTHER" id="PTHR32089:SF39">
    <property type="entry name" value="METHYL-ACCEPTING CHEMOTAXIS PROTEIN HLYB"/>
    <property type="match status" value="1"/>
</dbReference>
<dbReference type="CDD" id="cd06225">
    <property type="entry name" value="HAMP"/>
    <property type="match status" value="1"/>
</dbReference>
<evidence type="ECO:0000256" key="1">
    <source>
        <dbReference type="ARBA" id="ARBA00004651"/>
    </source>
</evidence>
<keyword evidence="15" id="KW-1185">Reference proteome</keyword>
<comment type="subcellular location">
    <subcellularLocation>
        <location evidence="1">Cell membrane</location>
        <topology evidence="1">Multi-pass membrane protein</topology>
    </subcellularLocation>
</comment>
<dbReference type="PROSITE" id="PS50111">
    <property type="entry name" value="CHEMOTAXIS_TRANSDUC_2"/>
    <property type="match status" value="1"/>
</dbReference>
<dbReference type="Gene3D" id="3.30.450.20">
    <property type="entry name" value="PAS domain"/>
    <property type="match status" value="1"/>
</dbReference>
<evidence type="ECO:0000256" key="4">
    <source>
        <dbReference type="ARBA" id="ARBA00022500"/>
    </source>
</evidence>
<keyword evidence="5 11" id="KW-0812">Transmembrane</keyword>
<name>A0ABV7FQD5_9ALTE</name>
<dbReference type="RefSeq" id="WP_376919494.1">
    <property type="nucleotide sequence ID" value="NZ_JBHRSW010000010.1"/>
</dbReference>
<dbReference type="PANTHER" id="PTHR32089">
    <property type="entry name" value="METHYL-ACCEPTING CHEMOTAXIS PROTEIN MCPB"/>
    <property type="match status" value="1"/>
</dbReference>
<comment type="similarity">
    <text evidence="9">Belongs to the methyl-accepting chemotaxis (MCP) protein family.</text>
</comment>
<dbReference type="InterPro" id="IPR003660">
    <property type="entry name" value="HAMP_dom"/>
</dbReference>
<evidence type="ECO:0000259" key="13">
    <source>
        <dbReference type="PROSITE" id="PS50885"/>
    </source>
</evidence>
<evidence type="ECO:0000256" key="6">
    <source>
        <dbReference type="ARBA" id="ARBA00022989"/>
    </source>
</evidence>
<dbReference type="PROSITE" id="PS50885">
    <property type="entry name" value="HAMP"/>
    <property type="match status" value="1"/>
</dbReference>
<evidence type="ECO:0000259" key="12">
    <source>
        <dbReference type="PROSITE" id="PS50111"/>
    </source>
</evidence>
<dbReference type="InterPro" id="IPR004089">
    <property type="entry name" value="MCPsignal_dom"/>
</dbReference>
<keyword evidence="3" id="KW-0488">Methylation</keyword>
<keyword evidence="8 10" id="KW-0807">Transducer</keyword>
<reference evidence="15" key="1">
    <citation type="journal article" date="2019" name="Int. J. Syst. Evol. Microbiol.">
        <title>The Global Catalogue of Microorganisms (GCM) 10K type strain sequencing project: providing services to taxonomists for standard genome sequencing and annotation.</title>
        <authorList>
            <consortium name="The Broad Institute Genomics Platform"/>
            <consortium name="The Broad Institute Genome Sequencing Center for Infectious Disease"/>
            <person name="Wu L."/>
            <person name="Ma J."/>
        </authorList>
    </citation>
    <scope>NUCLEOTIDE SEQUENCE [LARGE SCALE GENOMIC DNA]</scope>
    <source>
        <strain evidence="15">KCTC 52473</strain>
    </source>
</reference>
<evidence type="ECO:0000256" key="5">
    <source>
        <dbReference type="ARBA" id="ARBA00022692"/>
    </source>
</evidence>
<comment type="caution">
    <text evidence="14">The sequence shown here is derived from an EMBL/GenBank/DDBJ whole genome shotgun (WGS) entry which is preliminary data.</text>
</comment>
<keyword evidence="2" id="KW-1003">Cell membrane</keyword>
<dbReference type="Gene3D" id="1.10.287.950">
    <property type="entry name" value="Methyl-accepting chemotaxis protein"/>
    <property type="match status" value="1"/>
</dbReference>
<evidence type="ECO:0000313" key="14">
    <source>
        <dbReference type="EMBL" id="MFC3121355.1"/>
    </source>
</evidence>
<feature type="domain" description="Methyl-accepting transducer" evidence="12">
    <location>
        <begin position="366"/>
        <end position="602"/>
    </location>
</feature>
<dbReference type="CDD" id="cd12912">
    <property type="entry name" value="PDC2_MCP_like"/>
    <property type="match status" value="1"/>
</dbReference>
<evidence type="ECO:0000256" key="8">
    <source>
        <dbReference type="ARBA" id="ARBA00023224"/>
    </source>
</evidence>
<feature type="transmembrane region" description="Helical" evidence="11">
    <location>
        <begin position="283"/>
        <end position="305"/>
    </location>
</feature>
<keyword evidence="7 11" id="KW-0472">Membrane</keyword>
<protein>
    <submittedName>
        <fullName evidence="14">Methyl-accepting chemotaxis protein</fullName>
    </submittedName>
</protein>
<evidence type="ECO:0000313" key="15">
    <source>
        <dbReference type="Proteomes" id="UP001595478"/>
    </source>
</evidence>
<dbReference type="EMBL" id="JBHRSW010000010">
    <property type="protein sequence ID" value="MFC3121355.1"/>
    <property type="molecule type" value="Genomic_DNA"/>
</dbReference>
<dbReference type="Pfam" id="PF00015">
    <property type="entry name" value="MCPsignal"/>
    <property type="match status" value="1"/>
</dbReference>